<comment type="caution">
    <text evidence="2">The sequence shown here is derived from an EMBL/GenBank/DDBJ whole genome shotgun (WGS) entry which is preliminary data.</text>
</comment>
<evidence type="ECO:0000313" key="3">
    <source>
        <dbReference type="Proteomes" id="UP001303046"/>
    </source>
</evidence>
<organism evidence="2 3">
    <name type="scientific">Necator americanus</name>
    <name type="common">Human hookworm</name>
    <dbReference type="NCBI Taxonomy" id="51031"/>
    <lineage>
        <taxon>Eukaryota</taxon>
        <taxon>Metazoa</taxon>
        <taxon>Ecdysozoa</taxon>
        <taxon>Nematoda</taxon>
        <taxon>Chromadorea</taxon>
        <taxon>Rhabditida</taxon>
        <taxon>Rhabditina</taxon>
        <taxon>Rhabditomorpha</taxon>
        <taxon>Strongyloidea</taxon>
        <taxon>Ancylostomatidae</taxon>
        <taxon>Bunostominae</taxon>
        <taxon>Necator</taxon>
    </lineage>
</organism>
<dbReference type="Proteomes" id="UP001303046">
    <property type="component" value="Unassembled WGS sequence"/>
</dbReference>
<feature type="region of interest" description="Disordered" evidence="1">
    <location>
        <begin position="14"/>
        <end position="33"/>
    </location>
</feature>
<gene>
    <name evidence="2" type="primary">Necator_chrII.g6965</name>
    <name evidence="2" type="ORF">RB195_019172</name>
</gene>
<proteinExistence type="predicted"/>
<evidence type="ECO:0000313" key="2">
    <source>
        <dbReference type="EMBL" id="KAK6736334.1"/>
    </source>
</evidence>
<dbReference type="EMBL" id="JAVFWL010000002">
    <property type="protein sequence ID" value="KAK6736334.1"/>
    <property type="molecule type" value="Genomic_DNA"/>
</dbReference>
<accession>A0ABR1CE02</accession>
<reference evidence="2 3" key="1">
    <citation type="submission" date="2023-08" db="EMBL/GenBank/DDBJ databases">
        <title>A Necator americanus chromosomal reference genome.</title>
        <authorList>
            <person name="Ilik V."/>
            <person name="Petrzelkova K.J."/>
            <person name="Pardy F."/>
            <person name="Fuh T."/>
            <person name="Niatou-Singa F.S."/>
            <person name="Gouil Q."/>
            <person name="Baker L."/>
            <person name="Ritchie M.E."/>
            <person name="Jex A.R."/>
            <person name="Gazzola D."/>
            <person name="Li H."/>
            <person name="Toshio Fujiwara R."/>
            <person name="Zhan B."/>
            <person name="Aroian R.V."/>
            <person name="Pafco B."/>
            <person name="Schwarz E.M."/>
        </authorList>
    </citation>
    <scope>NUCLEOTIDE SEQUENCE [LARGE SCALE GENOMIC DNA]</scope>
    <source>
        <strain evidence="2 3">Aroian</strain>
        <tissue evidence="2">Whole animal</tissue>
    </source>
</reference>
<name>A0ABR1CE02_NECAM</name>
<protein>
    <submittedName>
        <fullName evidence="2">Uncharacterized protein</fullName>
    </submittedName>
</protein>
<evidence type="ECO:0000256" key="1">
    <source>
        <dbReference type="SAM" id="MobiDB-lite"/>
    </source>
</evidence>
<keyword evidence="3" id="KW-1185">Reference proteome</keyword>
<sequence length="72" mass="7443">MGIWSEAEGLNRSMGGAHVSRLPGHKPRIKQGGAADSSLAAVLTSSDSVAPRGHHAVFYATQARDCTAIATL</sequence>